<reference evidence="3" key="1">
    <citation type="submission" date="2018-09" db="EMBL/GenBank/DDBJ databases">
        <authorList>
            <person name="Zhu H."/>
        </authorList>
    </citation>
    <scope>NUCLEOTIDE SEQUENCE [LARGE SCALE GENOMIC DNA]</scope>
    <source>
        <strain evidence="3">K2R23-3</strain>
    </source>
</reference>
<dbReference type="Proteomes" id="UP000265725">
    <property type="component" value="Chromosome"/>
</dbReference>
<gene>
    <name evidence="2" type="ORF">D3873_09460</name>
</gene>
<feature type="transmembrane region" description="Helical" evidence="1">
    <location>
        <begin position="45"/>
        <end position="63"/>
    </location>
</feature>
<organism evidence="2 3">
    <name type="scientific">Paenisporosarcina cavernae</name>
    <dbReference type="NCBI Taxonomy" id="2320858"/>
    <lineage>
        <taxon>Bacteria</taxon>
        <taxon>Bacillati</taxon>
        <taxon>Bacillota</taxon>
        <taxon>Bacilli</taxon>
        <taxon>Bacillales</taxon>
        <taxon>Caryophanaceae</taxon>
        <taxon>Paenisporosarcina</taxon>
    </lineage>
</organism>
<dbReference type="OrthoDB" id="2941030at2"/>
<dbReference type="EMBL" id="CP032418">
    <property type="protein sequence ID" value="AYC30088.1"/>
    <property type="molecule type" value="Genomic_DNA"/>
</dbReference>
<accession>A0A385YWN2</accession>
<dbReference type="KEGG" id="paek:D3873_09460"/>
<sequence>MQNLISKEKQDWTRWNLSIPLVLFLLGTTSALYQSFPNLFLSENGLLASAQYIGGIVVLFLLVERVGLNDKKIHFALAILLILAGLMLDMIFI</sequence>
<name>A0A385YWN2_9BACL</name>
<evidence type="ECO:0000256" key="1">
    <source>
        <dbReference type="SAM" id="Phobius"/>
    </source>
</evidence>
<evidence type="ECO:0000313" key="2">
    <source>
        <dbReference type="EMBL" id="AYC30088.1"/>
    </source>
</evidence>
<dbReference type="AlphaFoldDB" id="A0A385YWN2"/>
<evidence type="ECO:0000313" key="3">
    <source>
        <dbReference type="Proteomes" id="UP000265725"/>
    </source>
</evidence>
<keyword evidence="1" id="KW-0812">Transmembrane</keyword>
<feature type="transmembrane region" description="Helical" evidence="1">
    <location>
        <begin position="75"/>
        <end position="92"/>
    </location>
</feature>
<protein>
    <recommendedName>
        <fullName evidence="4">EamA domain-containing protein</fullName>
    </recommendedName>
</protein>
<evidence type="ECO:0008006" key="4">
    <source>
        <dbReference type="Google" id="ProtNLM"/>
    </source>
</evidence>
<dbReference type="RefSeq" id="WP_119883805.1">
    <property type="nucleotide sequence ID" value="NZ_CP032418.1"/>
</dbReference>
<proteinExistence type="predicted"/>
<keyword evidence="1" id="KW-0472">Membrane</keyword>
<keyword evidence="3" id="KW-1185">Reference proteome</keyword>
<keyword evidence="1" id="KW-1133">Transmembrane helix</keyword>
<feature type="transmembrane region" description="Helical" evidence="1">
    <location>
        <begin position="12"/>
        <end position="33"/>
    </location>
</feature>